<keyword evidence="1 2" id="KW-0732">Signal</keyword>
<dbReference type="InterPro" id="IPR027385">
    <property type="entry name" value="Beta-barrel_OMP"/>
</dbReference>
<evidence type="ECO:0000256" key="2">
    <source>
        <dbReference type="SAM" id="SignalP"/>
    </source>
</evidence>
<dbReference type="InterPro" id="IPR011250">
    <property type="entry name" value="OMP/PagP_B-barrel"/>
</dbReference>
<dbReference type="Gene3D" id="2.40.160.20">
    <property type="match status" value="1"/>
</dbReference>
<keyword evidence="5" id="KW-1185">Reference proteome</keyword>
<feature type="signal peptide" evidence="2">
    <location>
        <begin position="1"/>
        <end position="21"/>
    </location>
</feature>
<evidence type="ECO:0000313" key="5">
    <source>
        <dbReference type="Proteomes" id="UP001162880"/>
    </source>
</evidence>
<evidence type="ECO:0000256" key="1">
    <source>
        <dbReference type="ARBA" id="ARBA00022729"/>
    </source>
</evidence>
<comment type="caution">
    <text evidence="4">The sequence shown here is derived from an EMBL/GenBank/DDBJ whole genome shotgun (WGS) entry which is preliminary data.</text>
</comment>
<gene>
    <name evidence="4" type="ORF">MTR64_08940</name>
</gene>
<feature type="domain" description="Outer membrane protein beta-barrel" evidence="3">
    <location>
        <begin position="8"/>
        <end position="178"/>
    </location>
</feature>
<dbReference type="Proteomes" id="UP001162880">
    <property type="component" value="Unassembled WGS sequence"/>
</dbReference>
<dbReference type="Pfam" id="PF13505">
    <property type="entry name" value="OMP_b-brl"/>
    <property type="match status" value="1"/>
</dbReference>
<dbReference type="SUPFAM" id="SSF56925">
    <property type="entry name" value="OMPA-like"/>
    <property type="match status" value="1"/>
</dbReference>
<dbReference type="RefSeq" id="WP_243992959.1">
    <property type="nucleotide sequence ID" value="NZ_JALHLE010000010.1"/>
</dbReference>
<feature type="non-terminal residue" evidence="4">
    <location>
        <position position="205"/>
    </location>
</feature>
<accession>A0ABT0B0U6</accession>
<organism evidence="4 5">
    <name type="scientific">Novosphingobium album</name>
    <name type="common">ex Hu et al. 2023</name>
    <dbReference type="NCBI Taxonomy" id="2930093"/>
    <lineage>
        <taxon>Bacteria</taxon>
        <taxon>Pseudomonadati</taxon>
        <taxon>Pseudomonadota</taxon>
        <taxon>Alphaproteobacteria</taxon>
        <taxon>Sphingomonadales</taxon>
        <taxon>Sphingomonadaceae</taxon>
        <taxon>Novosphingobium</taxon>
    </lineage>
</organism>
<feature type="chain" id="PRO_5045212629" evidence="2">
    <location>
        <begin position="22"/>
        <end position="205"/>
    </location>
</feature>
<evidence type="ECO:0000259" key="3">
    <source>
        <dbReference type="Pfam" id="PF13505"/>
    </source>
</evidence>
<evidence type="ECO:0000313" key="4">
    <source>
        <dbReference type="EMBL" id="MCJ2178688.1"/>
    </source>
</evidence>
<proteinExistence type="predicted"/>
<dbReference type="EMBL" id="JALHLE010000010">
    <property type="protein sequence ID" value="MCJ2178688.1"/>
    <property type="molecule type" value="Genomic_DNA"/>
</dbReference>
<reference evidence="4" key="1">
    <citation type="submission" date="2022-03" db="EMBL/GenBank/DDBJ databases">
        <title>Identification of a novel bacterium isolated from mangrove sediments.</title>
        <authorList>
            <person name="Pan X."/>
        </authorList>
    </citation>
    <scope>NUCLEOTIDE SEQUENCE</scope>
    <source>
        <strain evidence="4">B2580</strain>
    </source>
</reference>
<sequence length="205" mass="21750">MRKLVIGLALASTAIATPAFARDNAWYLELDFGGMIVEDADVDVDGVSNVDTAEFKAGFDGGAVVGYDFGGFRLETEASYRQAEVKYTGGTDASNLSFMVNGLLDFGPDDGLQGFIGGGVGVARVDFDALDDSDSGFAWQAIAGIRAPINDHWDVGVKYRFMNVNNVDLVDPTGASLSTRWRSHSLMGTLAYNFGEPAAPPPPPP</sequence>
<name>A0ABT0B0U6_9SPHN</name>
<protein>
    <submittedName>
        <fullName evidence="4">Outer membrane beta-barrel protein</fullName>
    </submittedName>
</protein>